<comment type="similarity">
    <text evidence="4 12">Belongs to the transaldolase family. Type 3B subfamily.</text>
</comment>
<evidence type="ECO:0000256" key="3">
    <source>
        <dbReference type="ARBA" id="ARBA00004857"/>
    </source>
</evidence>
<dbReference type="Gene3D" id="3.20.20.70">
    <property type="entry name" value="Aldolase class I"/>
    <property type="match status" value="1"/>
</dbReference>
<dbReference type="HAMAP" id="MF_00494">
    <property type="entry name" value="Transaldolase_3b"/>
    <property type="match status" value="1"/>
</dbReference>
<gene>
    <name evidence="12" type="primary">tal</name>
    <name evidence="13" type="ORF">MHHB_P0536</name>
</gene>
<sequence>MIKKLGGGKVKFFLDTANVEKIREFVQLGIVDGVTTNPTLIAKEGRDFQEVVREICSIVKGPVSVEATALDTEGMVKEAREFSKLADNIVVKIPMTKEGIKAVNILSKEGIKTNVTLVFSANQALIAAKAGATYVSPFVGRLDDNGQEGMELVKEVVSIFKNYEIETEVIVASIRHPRHVIEAAKIGAHIATIPFEVLEKMFHHPLTDRGIEIFKRDWENYLKNRSK</sequence>
<protein>
    <recommendedName>
        <fullName evidence="11 12">Probable transaldolase</fullName>
        <ecNumber evidence="5 12">2.2.1.2</ecNumber>
    </recommendedName>
</protein>
<reference evidence="13 14" key="1">
    <citation type="journal article" date="2019" name="Int. J. Syst. Evol. Microbiol.">
        <title>Methanofervidicoccus abyssi gen. nov., sp. nov., a hydrogenotrophic methanogen, isolated from a hydrothermal vent chimney in the Mid-Cayman Spreading Center, the Caribbean Sea.</title>
        <authorList>
            <person name="Sakai S."/>
            <person name="Takaki Y."/>
            <person name="Miyazaki M."/>
            <person name="Ogawara M."/>
            <person name="Yanagawa K."/>
            <person name="Miyazaki J."/>
            <person name="Takai K."/>
        </authorList>
    </citation>
    <scope>NUCLEOTIDE SEQUENCE [LARGE SCALE GENOMIC DNA]</scope>
    <source>
        <strain evidence="13 14">HHB</strain>
    </source>
</reference>
<accession>A0A401HPW4</accession>
<comment type="caution">
    <text evidence="13">The sequence shown here is derived from an EMBL/GenBank/DDBJ whole genome shotgun (WGS) entry which is preliminary data.</text>
</comment>
<dbReference type="InterPro" id="IPR018225">
    <property type="entry name" value="Transaldolase_AS"/>
</dbReference>
<feature type="active site" description="Schiff-base intermediate with substrate" evidence="12">
    <location>
        <position position="92"/>
    </location>
</feature>
<comment type="pathway">
    <text evidence="3 12">Carbohydrate degradation; pentose phosphate pathway; D-glyceraldehyde 3-phosphate and beta-D-fructose 6-phosphate from D-ribose 5-phosphate and D-xylulose 5-phosphate (non-oxidative stage): step 2/3.</text>
</comment>
<dbReference type="GO" id="GO:0016832">
    <property type="term" value="F:aldehyde-lyase activity"/>
    <property type="evidence" value="ECO:0007669"/>
    <property type="project" value="InterPro"/>
</dbReference>
<evidence type="ECO:0000256" key="6">
    <source>
        <dbReference type="ARBA" id="ARBA00022490"/>
    </source>
</evidence>
<keyword evidence="8 12" id="KW-0570">Pentose shunt</keyword>
<dbReference type="PANTHER" id="PTHR10683:SF40">
    <property type="entry name" value="FRUCTOSE-6-PHOSPHATE ALDOLASE 1-RELATED"/>
    <property type="match status" value="1"/>
</dbReference>
<dbReference type="UniPathway" id="UPA00115">
    <property type="reaction ID" value="UER00414"/>
</dbReference>
<evidence type="ECO:0000256" key="7">
    <source>
        <dbReference type="ARBA" id="ARBA00022679"/>
    </source>
</evidence>
<comment type="subcellular location">
    <subcellularLocation>
        <location evidence="2 12">Cytoplasm</location>
    </subcellularLocation>
</comment>
<evidence type="ECO:0000256" key="11">
    <source>
        <dbReference type="ARBA" id="ARBA00067532"/>
    </source>
</evidence>
<dbReference type="PROSITE" id="PS01054">
    <property type="entry name" value="TRANSALDOLASE_1"/>
    <property type="match status" value="1"/>
</dbReference>
<evidence type="ECO:0000313" key="13">
    <source>
        <dbReference type="EMBL" id="GBF36306.1"/>
    </source>
</evidence>
<dbReference type="GO" id="GO:0005737">
    <property type="term" value="C:cytoplasm"/>
    <property type="evidence" value="ECO:0007669"/>
    <property type="project" value="UniProtKB-SubCell"/>
</dbReference>
<dbReference type="FunFam" id="3.20.20.70:FF:000018">
    <property type="entry name" value="Probable transaldolase"/>
    <property type="match status" value="1"/>
</dbReference>
<evidence type="ECO:0000256" key="5">
    <source>
        <dbReference type="ARBA" id="ARBA00013151"/>
    </source>
</evidence>
<dbReference type="EC" id="2.2.1.2" evidence="5 12"/>
<keyword evidence="7 12" id="KW-0808">Transferase</keyword>
<organism evidence="13 14">
    <name type="scientific">Methanofervidicoccus abyssi</name>
    <dbReference type="NCBI Taxonomy" id="2082189"/>
    <lineage>
        <taxon>Archaea</taxon>
        <taxon>Methanobacteriati</taxon>
        <taxon>Methanobacteriota</taxon>
        <taxon>Methanomada group</taxon>
        <taxon>Methanococci</taxon>
        <taxon>Methanococcales</taxon>
        <taxon>Methanofervidicoccus</taxon>
    </lineage>
</organism>
<keyword evidence="14" id="KW-1185">Reference proteome</keyword>
<dbReference type="InterPro" id="IPR022999">
    <property type="entry name" value="Transaldolase_3B"/>
</dbReference>
<dbReference type="Proteomes" id="UP000290527">
    <property type="component" value="Unassembled WGS sequence"/>
</dbReference>
<dbReference type="NCBIfam" id="TIGR00875">
    <property type="entry name" value="fsa_talC_mipB"/>
    <property type="match status" value="1"/>
</dbReference>
<dbReference type="PANTHER" id="PTHR10683">
    <property type="entry name" value="TRANSALDOLASE"/>
    <property type="match status" value="1"/>
</dbReference>
<dbReference type="AlphaFoldDB" id="A0A401HPW4"/>
<evidence type="ECO:0000313" key="14">
    <source>
        <dbReference type="Proteomes" id="UP000290527"/>
    </source>
</evidence>
<dbReference type="GO" id="GO:0005975">
    <property type="term" value="P:carbohydrate metabolic process"/>
    <property type="evidence" value="ECO:0007669"/>
    <property type="project" value="InterPro"/>
</dbReference>
<evidence type="ECO:0000256" key="8">
    <source>
        <dbReference type="ARBA" id="ARBA00023126"/>
    </source>
</evidence>
<dbReference type="InterPro" id="IPR013785">
    <property type="entry name" value="Aldolase_TIM"/>
</dbReference>
<evidence type="ECO:0000256" key="4">
    <source>
        <dbReference type="ARBA" id="ARBA00005740"/>
    </source>
</evidence>
<evidence type="ECO:0000256" key="12">
    <source>
        <dbReference type="HAMAP-Rule" id="MF_00494"/>
    </source>
</evidence>
<dbReference type="Pfam" id="PF00923">
    <property type="entry name" value="TAL_FSA"/>
    <property type="match status" value="1"/>
</dbReference>
<comment type="catalytic activity">
    <reaction evidence="10 12">
        <text>D-sedoheptulose 7-phosphate + D-glyceraldehyde 3-phosphate = D-erythrose 4-phosphate + beta-D-fructose 6-phosphate</text>
        <dbReference type="Rhea" id="RHEA:17053"/>
        <dbReference type="ChEBI" id="CHEBI:16897"/>
        <dbReference type="ChEBI" id="CHEBI:57483"/>
        <dbReference type="ChEBI" id="CHEBI:57634"/>
        <dbReference type="ChEBI" id="CHEBI:59776"/>
        <dbReference type="EC" id="2.2.1.2"/>
    </reaction>
</comment>
<evidence type="ECO:0000256" key="1">
    <source>
        <dbReference type="ARBA" id="ARBA00003518"/>
    </source>
</evidence>
<evidence type="ECO:0000256" key="2">
    <source>
        <dbReference type="ARBA" id="ARBA00004496"/>
    </source>
</evidence>
<keyword evidence="6 12" id="KW-0963">Cytoplasm</keyword>
<dbReference type="EMBL" id="BFAX01000003">
    <property type="protein sequence ID" value="GBF36306.1"/>
    <property type="molecule type" value="Genomic_DNA"/>
</dbReference>
<evidence type="ECO:0000256" key="10">
    <source>
        <dbReference type="ARBA" id="ARBA00048810"/>
    </source>
</evidence>
<keyword evidence="9 12" id="KW-0704">Schiff base</keyword>
<dbReference type="GO" id="GO:0004801">
    <property type="term" value="F:transaldolase activity"/>
    <property type="evidence" value="ECO:0007669"/>
    <property type="project" value="UniProtKB-UniRule"/>
</dbReference>
<dbReference type="InterPro" id="IPR001585">
    <property type="entry name" value="TAL/FSA"/>
</dbReference>
<proteinExistence type="inferred from homology"/>
<name>A0A401HPW4_9EURY</name>
<comment type="function">
    <text evidence="1 12">Transaldolase is important for the balance of metabolites in the pentose-phosphate pathway.</text>
</comment>
<evidence type="ECO:0000256" key="9">
    <source>
        <dbReference type="ARBA" id="ARBA00023270"/>
    </source>
</evidence>
<dbReference type="InterPro" id="IPR004731">
    <property type="entry name" value="Transaldolase_3B/F6P_aldolase"/>
</dbReference>
<dbReference type="InterPro" id="IPR033919">
    <property type="entry name" value="TSA/FSA_arc/bac"/>
</dbReference>
<dbReference type="CDD" id="cd00956">
    <property type="entry name" value="Transaldolase_FSA"/>
    <property type="match status" value="1"/>
</dbReference>
<dbReference type="SUPFAM" id="SSF51569">
    <property type="entry name" value="Aldolase"/>
    <property type="match status" value="1"/>
</dbReference>
<dbReference type="GO" id="GO:0006098">
    <property type="term" value="P:pentose-phosphate shunt"/>
    <property type="evidence" value="ECO:0007669"/>
    <property type="project" value="UniProtKB-UniRule"/>
</dbReference>